<evidence type="ECO:0000313" key="3">
    <source>
        <dbReference type="Proteomes" id="UP001434883"/>
    </source>
</evidence>
<keyword evidence="3" id="KW-1185">Reference proteome</keyword>
<proteinExistence type="predicted"/>
<evidence type="ECO:0000313" key="2">
    <source>
        <dbReference type="EMBL" id="MEQ2211027.1"/>
    </source>
</evidence>
<sequence>QDVGKTCIYNIKFYILLFSIILRKVSVVLNPHFPHTLLFAPSFTTFVTITLSVSFNPSLHPPISPSIHPALVCACLSFQGHGHWTRASYTLDRLTVPHRL</sequence>
<keyword evidence="1" id="KW-0472">Membrane</keyword>
<gene>
    <name evidence="2" type="ORF">XENOCAPTIV_024497</name>
</gene>
<protein>
    <submittedName>
        <fullName evidence="2">Uncharacterized protein</fullName>
    </submittedName>
</protein>
<evidence type="ECO:0000256" key="1">
    <source>
        <dbReference type="SAM" id="Phobius"/>
    </source>
</evidence>
<feature type="transmembrane region" description="Helical" evidence="1">
    <location>
        <begin position="37"/>
        <end position="55"/>
    </location>
</feature>
<name>A0ABV0RUK5_9TELE</name>
<keyword evidence="1" id="KW-0812">Transmembrane</keyword>
<comment type="caution">
    <text evidence="2">The sequence shown here is derived from an EMBL/GenBank/DDBJ whole genome shotgun (WGS) entry which is preliminary data.</text>
</comment>
<accession>A0ABV0RUK5</accession>
<dbReference type="EMBL" id="JAHRIN010056149">
    <property type="protein sequence ID" value="MEQ2211027.1"/>
    <property type="molecule type" value="Genomic_DNA"/>
</dbReference>
<feature type="transmembrane region" description="Helical" evidence="1">
    <location>
        <begin position="7"/>
        <end position="25"/>
    </location>
</feature>
<feature type="non-terminal residue" evidence="2">
    <location>
        <position position="1"/>
    </location>
</feature>
<keyword evidence="1" id="KW-1133">Transmembrane helix</keyword>
<reference evidence="2 3" key="1">
    <citation type="submission" date="2021-06" db="EMBL/GenBank/DDBJ databases">
        <authorList>
            <person name="Palmer J.M."/>
        </authorList>
    </citation>
    <scope>NUCLEOTIDE SEQUENCE [LARGE SCALE GENOMIC DNA]</scope>
    <source>
        <strain evidence="2 3">XC_2019</strain>
        <tissue evidence="2">Muscle</tissue>
    </source>
</reference>
<organism evidence="2 3">
    <name type="scientific">Xenoophorus captivus</name>
    <dbReference type="NCBI Taxonomy" id="1517983"/>
    <lineage>
        <taxon>Eukaryota</taxon>
        <taxon>Metazoa</taxon>
        <taxon>Chordata</taxon>
        <taxon>Craniata</taxon>
        <taxon>Vertebrata</taxon>
        <taxon>Euteleostomi</taxon>
        <taxon>Actinopterygii</taxon>
        <taxon>Neopterygii</taxon>
        <taxon>Teleostei</taxon>
        <taxon>Neoteleostei</taxon>
        <taxon>Acanthomorphata</taxon>
        <taxon>Ovalentaria</taxon>
        <taxon>Atherinomorphae</taxon>
        <taxon>Cyprinodontiformes</taxon>
        <taxon>Goodeidae</taxon>
        <taxon>Xenoophorus</taxon>
    </lineage>
</organism>
<dbReference type="Proteomes" id="UP001434883">
    <property type="component" value="Unassembled WGS sequence"/>
</dbReference>